<evidence type="ECO:0000256" key="2">
    <source>
        <dbReference type="ARBA" id="ARBA00022679"/>
    </source>
</evidence>
<gene>
    <name evidence="5" type="ORF">IAA37_04890</name>
</gene>
<accession>A0A9D2MJ30</accession>
<dbReference type="CDD" id="cd00761">
    <property type="entry name" value="Glyco_tranf_GTA_type"/>
    <property type="match status" value="1"/>
</dbReference>
<reference evidence="5" key="1">
    <citation type="journal article" date="2021" name="PeerJ">
        <title>Extensive microbial diversity within the chicken gut microbiome revealed by metagenomics and culture.</title>
        <authorList>
            <person name="Gilroy R."/>
            <person name="Ravi A."/>
            <person name="Getino M."/>
            <person name="Pursley I."/>
            <person name="Horton D.L."/>
            <person name="Alikhan N.F."/>
            <person name="Baker D."/>
            <person name="Gharbi K."/>
            <person name="Hall N."/>
            <person name="Watson M."/>
            <person name="Adriaenssens E.M."/>
            <person name="Foster-Nyarko E."/>
            <person name="Jarju S."/>
            <person name="Secka A."/>
            <person name="Antonio M."/>
            <person name="Oren A."/>
            <person name="Chaudhuri R.R."/>
            <person name="La Ragione R."/>
            <person name="Hildebrand F."/>
            <person name="Pallen M.J."/>
        </authorList>
    </citation>
    <scope>NUCLEOTIDE SEQUENCE</scope>
    <source>
        <strain evidence="5">CHK188-16595</strain>
    </source>
</reference>
<comment type="caution">
    <text evidence="5">The sequence shown here is derived from an EMBL/GenBank/DDBJ whole genome shotgun (WGS) entry which is preliminary data.</text>
</comment>
<evidence type="ECO:0000256" key="1">
    <source>
        <dbReference type="ARBA" id="ARBA00022676"/>
    </source>
</evidence>
<keyword evidence="3" id="KW-0472">Membrane</keyword>
<keyword evidence="3" id="KW-0812">Transmembrane</keyword>
<keyword evidence="1" id="KW-0328">Glycosyltransferase</keyword>
<evidence type="ECO:0000313" key="5">
    <source>
        <dbReference type="EMBL" id="HJB74996.1"/>
    </source>
</evidence>
<evidence type="ECO:0000259" key="4">
    <source>
        <dbReference type="Pfam" id="PF00535"/>
    </source>
</evidence>
<dbReference type="Proteomes" id="UP000823877">
    <property type="component" value="Unassembled WGS sequence"/>
</dbReference>
<feature type="transmembrane region" description="Helical" evidence="3">
    <location>
        <begin position="334"/>
        <end position="352"/>
    </location>
</feature>
<feature type="transmembrane region" description="Helical" evidence="3">
    <location>
        <begin position="304"/>
        <end position="322"/>
    </location>
</feature>
<evidence type="ECO:0000256" key="3">
    <source>
        <dbReference type="SAM" id="Phobius"/>
    </source>
</evidence>
<keyword evidence="3" id="KW-1133">Transmembrane helix</keyword>
<keyword evidence="2" id="KW-0808">Transferase</keyword>
<dbReference type="InterPro" id="IPR001173">
    <property type="entry name" value="Glyco_trans_2-like"/>
</dbReference>
<feature type="transmembrane region" description="Helical" evidence="3">
    <location>
        <begin position="248"/>
        <end position="265"/>
    </location>
</feature>
<organism evidence="5 6">
    <name type="scientific">Candidatus Eubacterium faecale</name>
    <dbReference type="NCBI Taxonomy" id="2838568"/>
    <lineage>
        <taxon>Bacteria</taxon>
        <taxon>Bacillati</taxon>
        <taxon>Bacillota</taxon>
        <taxon>Clostridia</taxon>
        <taxon>Eubacteriales</taxon>
        <taxon>Eubacteriaceae</taxon>
        <taxon>Eubacterium</taxon>
    </lineage>
</organism>
<dbReference type="GO" id="GO:0016757">
    <property type="term" value="F:glycosyltransferase activity"/>
    <property type="evidence" value="ECO:0007669"/>
    <property type="project" value="UniProtKB-KW"/>
</dbReference>
<reference evidence="5" key="2">
    <citation type="submission" date="2021-04" db="EMBL/GenBank/DDBJ databases">
        <authorList>
            <person name="Gilroy R."/>
        </authorList>
    </citation>
    <scope>NUCLEOTIDE SEQUENCE</scope>
    <source>
        <strain evidence="5">CHK188-16595</strain>
    </source>
</reference>
<sequence>MNSVKGLISVIVPVYNVEKYLDKCVQSIVNQTYENLEIILVDDGSTDHCPALCDEWAKMDSRIQVIHKKNGGLSSARNAAIDIISGEYVTFVDSDDWIDLDMIASMLEFAKANDADIVSGGFYFESTDGTSFVQTFSKRLYIDGEIAQNLLLDSIRPEVCSKLYRSELVKQFRFDETIKYAEDLPYNFYLMLKAKKLFSTGIPCYHYLQNSGNSITTPYITDARATSWKMFYDIFNKCQENRDLKAAAIYRFTVYIFAVLSRVINVKKFRKKYFNEISNAVLQYKQDILNNPFISKKHKTAVKILSFSKNAFKFIWLLRAFLSKSLKAGKSAVAYIVFGFWILLHTINICTLQKK</sequence>
<dbReference type="Pfam" id="PF00535">
    <property type="entry name" value="Glycos_transf_2"/>
    <property type="match status" value="1"/>
</dbReference>
<dbReference type="EMBL" id="DWXN01000010">
    <property type="protein sequence ID" value="HJB74996.1"/>
    <property type="molecule type" value="Genomic_DNA"/>
</dbReference>
<dbReference type="PANTHER" id="PTHR22916:SF51">
    <property type="entry name" value="GLYCOSYLTRANSFERASE EPSH-RELATED"/>
    <property type="match status" value="1"/>
</dbReference>
<name>A0A9D2MJ30_9FIRM</name>
<dbReference type="InterPro" id="IPR029044">
    <property type="entry name" value="Nucleotide-diphossugar_trans"/>
</dbReference>
<dbReference type="SUPFAM" id="SSF53448">
    <property type="entry name" value="Nucleotide-diphospho-sugar transferases"/>
    <property type="match status" value="1"/>
</dbReference>
<dbReference type="AlphaFoldDB" id="A0A9D2MJ30"/>
<proteinExistence type="predicted"/>
<evidence type="ECO:0000313" key="6">
    <source>
        <dbReference type="Proteomes" id="UP000823877"/>
    </source>
</evidence>
<dbReference type="PANTHER" id="PTHR22916">
    <property type="entry name" value="GLYCOSYLTRANSFERASE"/>
    <property type="match status" value="1"/>
</dbReference>
<feature type="domain" description="Glycosyltransferase 2-like" evidence="4">
    <location>
        <begin position="9"/>
        <end position="136"/>
    </location>
</feature>
<protein>
    <submittedName>
        <fullName evidence="5">Glycosyltransferase</fullName>
    </submittedName>
</protein>
<dbReference type="Gene3D" id="3.90.550.10">
    <property type="entry name" value="Spore Coat Polysaccharide Biosynthesis Protein SpsA, Chain A"/>
    <property type="match status" value="1"/>
</dbReference>